<keyword evidence="3" id="KW-1185">Reference proteome</keyword>
<gene>
    <name evidence="2" type="ORF">CC78DRAFT_613481</name>
</gene>
<proteinExistence type="predicted"/>
<feature type="region of interest" description="Disordered" evidence="1">
    <location>
        <begin position="495"/>
        <end position="589"/>
    </location>
</feature>
<feature type="compositionally biased region" description="Low complexity" evidence="1">
    <location>
        <begin position="248"/>
        <end position="312"/>
    </location>
</feature>
<feature type="compositionally biased region" description="Acidic residues" evidence="1">
    <location>
        <begin position="536"/>
        <end position="570"/>
    </location>
</feature>
<feature type="region of interest" description="Disordered" evidence="1">
    <location>
        <begin position="238"/>
        <end position="312"/>
    </location>
</feature>
<organism evidence="2 3">
    <name type="scientific">Lojkania enalia</name>
    <dbReference type="NCBI Taxonomy" id="147567"/>
    <lineage>
        <taxon>Eukaryota</taxon>
        <taxon>Fungi</taxon>
        <taxon>Dikarya</taxon>
        <taxon>Ascomycota</taxon>
        <taxon>Pezizomycotina</taxon>
        <taxon>Dothideomycetes</taxon>
        <taxon>Pleosporomycetidae</taxon>
        <taxon>Pleosporales</taxon>
        <taxon>Pleosporales incertae sedis</taxon>
        <taxon>Lojkania</taxon>
    </lineage>
</organism>
<feature type="region of interest" description="Disordered" evidence="1">
    <location>
        <begin position="325"/>
        <end position="361"/>
    </location>
</feature>
<evidence type="ECO:0000313" key="2">
    <source>
        <dbReference type="EMBL" id="KAF2268288.1"/>
    </source>
</evidence>
<dbReference type="AlphaFoldDB" id="A0A9P4N717"/>
<accession>A0A9P4N717</accession>
<sequence>MVKNKTEKPKLSEELLKKHKIIFDEVIASPESLPRKCQDLQNRLLNFDIHIPEDSKHLFENDYRYFVRSRKDGENVRKENWSVLPPENTYVGRSSYERRPREAYKSLGKNVDNSRRIAMEATKLRNSKAHEPRWMDFFKDYFFRTFEQVYQDPSTEEERTKRWALEENMHWDYFSSRKNPNPTITKLTGPKPDLTYGFPILESTLEDGSDLFGNSQNFSLNTLGRLRYSISNDLPSAPAKSLLSTPGKSLPSTPTKSLLSTPTKSLLSTSTNSLLSTPTKSLLSTPTNSLLSTPTKSLLSTPTNSLLSTPTNNLLSIPTNNLLSTPTKSLPATPANGLPSTPTKRLDKWTPNNTSSRPGTKKRWTSKDLLCYPWAIVEAKHGLDDKDKFCYCQAANGSACALELREALAVAAGESKYKVILAFTCIGPTVRLWLTFRNRRSKPKLIRMVCIWATSMELTWGVMMLQRVVQNMLNWAFEEVRQSIANEIAKAKKRWGFDESSEDETSEDESSEIWMPTDEEDQFNSDIGGDKKENDGYEDEDGEQAEQEQDDKNDEENDDYDARDDDEDGEHVESDRRLRSQRKLLSPSDSMDTLVRKFKLLGRRSREGTPVEYLDEHGKAFYKLK</sequence>
<feature type="compositionally biased region" description="Acidic residues" evidence="1">
    <location>
        <begin position="499"/>
        <end position="523"/>
    </location>
</feature>
<evidence type="ECO:0000256" key="1">
    <source>
        <dbReference type="SAM" id="MobiDB-lite"/>
    </source>
</evidence>
<dbReference type="Proteomes" id="UP000800093">
    <property type="component" value="Unassembled WGS sequence"/>
</dbReference>
<dbReference type="OrthoDB" id="5081713at2759"/>
<protein>
    <submittedName>
        <fullName evidence="2">Uncharacterized protein</fullName>
    </submittedName>
</protein>
<name>A0A9P4N717_9PLEO</name>
<evidence type="ECO:0000313" key="3">
    <source>
        <dbReference type="Proteomes" id="UP000800093"/>
    </source>
</evidence>
<dbReference type="EMBL" id="ML986587">
    <property type="protein sequence ID" value="KAF2268288.1"/>
    <property type="molecule type" value="Genomic_DNA"/>
</dbReference>
<comment type="caution">
    <text evidence="2">The sequence shown here is derived from an EMBL/GenBank/DDBJ whole genome shotgun (WGS) entry which is preliminary data.</text>
</comment>
<reference evidence="3" key="1">
    <citation type="journal article" date="2020" name="Stud. Mycol.">
        <title>101 Dothideomycetes genomes: A test case for predicting lifestyles and emergence of pathogens.</title>
        <authorList>
            <person name="Haridas S."/>
            <person name="Albert R."/>
            <person name="Binder M."/>
            <person name="Bloem J."/>
            <person name="LaButti K."/>
            <person name="Salamov A."/>
            <person name="Andreopoulos B."/>
            <person name="Baker S."/>
            <person name="Barry K."/>
            <person name="Bills G."/>
            <person name="Bluhm B."/>
            <person name="Cannon C."/>
            <person name="Castanera R."/>
            <person name="Culley D."/>
            <person name="Daum C."/>
            <person name="Ezra D."/>
            <person name="Gonzalez J."/>
            <person name="Henrissat B."/>
            <person name="Kuo A."/>
            <person name="Liang C."/>
            <person name="Lipzen A."/>
            <person name="Lutzoni F."/>
            <person name="Magnuson J."/>
            <person name="Mondo S."/>
            <person name="Nolan M."/>
            <person name="Ohm R."/>
            <person name="Pangilinan J."/>
            <person name="Park H.-J."/>
            <person name="Ramirez L."/>
            <person name="Alfaro M."/>
            <person name="Sun H."/>
            <person name="Tritt A."/>
            <person name="Yoshinaga Y."/>
            <person name="Zwiers L.-H."/>
            <person name="Turgeon B."/>
            <person name="Goodwin S."/>
            <person name="Spatafora J."/>
            <person name="Crous P."/>
            <person name="Grigoriev I."/>
        </authorList>
    </citation>
    <scope>NUCLEOTIDE SEQUENCE [LARGE SCALE GENOMIC DNA]</scope>
    <source>
        <strain evidence="3">CBS 304.66</strain>
    </source>
</reference>